<sequence>MDRTSDRNKTSPGERPPELAPDDAGFVEAGMGETDAVSLGELKRVNRMRRDFVANVSHELKTPATSLKLLAESLVEILEEDPDQARFFAQRLKSETERLAQLTSDLLDLARLESEEGLQNPAEVDVRSVLMVVLARLRPAAKRKNITLSWRRSGNASLYAILGDETQLTSMFANLVENAVKYTPPGGRVDVEGESSEDEVSVRVSDTGIGIPEGSLPRIFERFYRVDKARSKETGGTGLGLSIVRHVAEKHGGTVSVDSVVGEGTTFTVRLPRG</sequence>
<dbReference type="GO" id="GO:0004721">
    <property type="term" value="F:phosphoprotein phosphatase activity"/>
    <property type="evidence" value="ECO:0007669"/>
    <property type="project" value="TreeGrafter"/>
</dbReference>
<reference evidence="16 17" key="1">
    <citation type="submission" date="2019-10" db="EMBL/GenBank/DDBJ databases">
        <title>Rubrobacter sp nov SCSIO 52915 isolated from a deep-sea sediment in the South China Sea.</title>
        <authorList>
            <person name="Chen R.W."/>
        </authorList>
    </citation>
    <scope>NUCLEOTIDE SEQUENCE [LARGE SCALE GENOMIC DNA]</scope>
    <source>
        <strain evidence="16 17">SCSIO 52915</strain>
    </source>
</reference>
<dbReference type="AlphaFoldDB" id="A0A6G8PT24"/>
<dbReference type="InterPro" id="IPR005467">
    <property type="entry name" value="His_kinase_dom"/>
</dbReference>
<evidence type="ECO:0000256" key="12">
    <source>
        <dbReference type="ARBA" id="ARBA00023136"/>
    </source>
</evidence>
<evidence type="ECO:0000256" key="6">
    <source>
        <dbReference type="ARBA" id="ARBA00022553"/>
    </source>
</evidence>
<dbReference type="Pfam" id="PF00512">
    <property type="entry name" value="HisKA"/>
    <property type="match status" value="1"/>
</dbReference>
<evidence type="ECO:0000256" key="4">
    <source>
        <dbReference type="ARBA" id="ARBA00012438"/>
    </source>
</evidence>
<evidence type="ECO:0000256" key="1">
    <source>
        <dbReference type="ARBA" id="ARBA00000085"/>
    </source>
</evidence>
<gene>
    <name evidence="16" type="ORF">GBA65_02590</name>
</gene>
<comment type="subcellular location">
    <subcellularLocation>
        <location evidence="2">Cell membrane</location>
    </subcellularLocation>
    <subcellularLocation>
        <location evidence="3">Membrane raft</location>
        <topology evidence="3">Multi-pass membrane protein</topology>
    </subcellularLocation>
</comment>
<keyword evidence="9" id="KW-0418">Kinase</keyword>
<keyword evidence="5" id="KW-1003">Cell membrane</keyword>
<evidence type="ECO:0000313" key="16">
    <source>
        <dbReference type="EMBL" id="QIN77580.1"/>
    </source>
</evidence>
<dbReference type="RefSeq" id="WP_166395260.1">
    <property type="nucleotide sequence ID" value="NZ_CP045121.1"/>
</dbReference>
<dbReference type="Pfam" id="PF02518">
    <property type="entry name" value="HATPase_c"/>
    <property type="match status" value="1"/>
</dbReference>
<evidence type="ECO:0000256" key="7">
    <source>
        <dbReference type="ARBA" id="ARBA00022679"/>
    </source>
</evidence>
<dbReference type="Gene3D" id="1.10.287.130">
    <property type="match status" value="1"/>
</dbReference>
<dbReference type="GO" id="GO:0005886">
    <property type="term" value="C:plasma membrane"/>
    <property type="evidence" value="ECO:0007669"/>
    <property type="project" value="UniProtKB-SubCell"/>
</dbReference>
<dbReference type="PROSITE" id="PS50109">
    <property type="entry name" value="HIS_KIN"/>
    <property type="match status" value="1"/>
</dbReference>
<evidence type="ECO:0000256" key="8">
    <source>
        <dbReference type="ARBA" id="ARBA00022741"/>
    </source>
</evidence>
<organism evidence="16 17">
    <name type="scientific">Rubrobacter marinus</name>
    <dbReference type="NCBI Taxonomy" id="2653852"/>
    <lineage>
        <taxon>Bacteria</taxon>
        <taxon>Bacillati</taxon>
        <taxon>Actinomycetota</taxon>
        <taxon>Rubrobacteria</taxon>
        <taxon>Rubrobacterales</taxon>
        <taxon>Rubrobacteraceae</taxon>
        <taxon>Rubrobacter</taxon>
    </lineage>
</organism>
<dbReference type="InterPro" id="IPR003594">
    <property type="entry name" value="HATPase_dom"/>
</dbReference>
<keyword evidence="12" id="KW-0472">Membrane</keyword>
<evidence type="ECO:0000256" key="5">
    <source>
        <dbReference type="ARBA" id="ARBA00022475"/>
    </source>
</evidence>
<dbReference type="EC" id="2.7.13.3" evidence="4"/>
<dbReference type="FunFam" id="1.10.287.130:FF:000001">
    <property type="entry name" value="Two-component sensor histidine kinase"/>
    <property type="match status" value="1"/>
</dbReference>
<accession>A0A6G8PT24</accession>
<keyword evidence="10" id="KW-0067">ATP-binding</keyword>
<dbReference type="PANTHER" id="PTHR45453">
    <property type="entry name" value="PHOSPHATE REGULON SENSOR PROTEIN PHOR"/>
    <property type="match status" value="1"/>
</dbReference>
<keyword evidence="7" id="KW-0808">Transferase</keyword>
<dbReference type="GO" id="GO:0045121">
    <property type="term" value="C:membrane raft"/>
    <property type="evidence" value="ECO:0007669"/>
    <property type="project" value="UniProtKB-SubCell"/>
</dbReference>
<comment type="catalytic activity">
    <reaction evidence="1">
        <text>ATP + protein L-histidine = ADP + protein N-phospho-L-histidine.</text>
        <dbReference type="EC" id="2.7.13.3"/>
    </reaction>
</comment>
<dbReference type="PANTHER" id="PTHR45453:SF1">
    <property type="entry name" value="PHOSPHATE REGULON SENSOR PROTEIN PHOR"/>
    <property type="match status" value="1"/>
</dbReference>
<dbReference type="PRINTS" id="PR00344">
    <property type="entry name" value="BCTRLSENSOR"/>
</dbReference>
<dbReference type="SUPFAM" id="SSF55874">
    <property type="entry name" value="ATPase domain of HSP90 chaperone/DNA topoisomerase II/histidine kinase"/>
    <property type="match status" value="1"/>
</dbReference>
<dbReference type="Gene3D" id="3.30.565.10">
    <property type="entry name" value="Histidine kinase-like ATPase, C-terminal domain"/>
    <property type="match status" value="1"/>
</dbReference>
<dbReference type="InterPro" id="IPR003661">
    <property type="entry name" value="HisK_dim/P_dom"/>
</dbReference>
<dbReference type="Proteomes" id="UP000502706">
    <property type="component" value="Chromosome"/>
</dbReference>
<dbReference type="GO" id="GO:0016036">
    <property type="term" value="P:cellular response to phosphate starvation"/>
    <property type="evidence" value="ECO:0007669"/>
    <property type="project" value="TreeGrafter"/>
</dbReference>
<dbReference type="SMART" id="SM00387">
    <property type="entry name" value="HATPase_c"/>
    <property type="match status" value="1"/>
</dbReference>
<name>A0A6G8PT24_9ACTN</name>
<keyword evidence="17" id="KW-1185">Reference proteome</keyword>
<evidence type="ECO:0000256" key="13">
    <source>
        <dbReference type="ARBA" id="ARBA00039401"/>
    </source>
</evidence>
<dbReference type="InterPro" id="IPR050351">
    <property type="entry name" value="BphY/WalK/GraS-like"/>
</dbReference>
<evidence type="ECO:0000256" key="3">
    <source>
        <dbReference type="ARBA" id="ARBA00004314"/>
    </source>
</evidence>
<proteinExistence type="predicted"/>
<dbReference type="InterPro" id="IPR036097">
    <property type="entry name" value="HisK_dim/P_sf"/>
</dbReference>
<evidence type="ECO:0000313" key="17">
    <source>
        <dbReference type="Proteomes" id="UP000502706"/>
    </source>
</evidence>
<dbReference type="InterPro" id="IPR004358">
    <property type="entry name" value="Sig_transdc_His_kin-like_C"/>
</dbReference>
<dbReference type="GO" id="GO:0000155">
    <property type="term" value="F:phosphorelay sensor kinase activity"/>
    <property type="evidence" value="ECO:0007669"/>
    <property type="project" value="InterPro"/>
</dbReference>
<evidence type="ECO:0000256" key="2">
    <source>
        <dbReference type="ARBA" id="ARBA00004236"/>
    </source>
</evidence>
<feature type="region of interest" description="Disordered" evidence="14">
    <location>
        <begin position="1"/>
        <end position="32"/>
    </location>
</feature>
<evidence type="ECO:0000259" key="15">
    <source>
        <dbReference type="PROSITE" id="PS50109"/>
    </source>
</evidence>
<keyword evidence="8" id="KW-0547">Nucleotide-binding</keyword>
<protein>
    <recommendedName>
        <fullName evidence="13">Sensor-like histidine kinase SenX3</fullName>
        <ecNumber evidence="4">2.7.13.3</ecNumber>
    </recommendedName>
</protein>
<keyword evidence="11" id="KW-0902">Two-component regulatory system</keyword>
<evidence type="ECO:0000256" key="11">
    <source>
        <dbReference type="ARBA" id="ARBA00023012"/>
    </source>
</evidence>
<dbReference type="SUPFAM" id="SSF47384">
    <property type="entry name" value="Homodimeric domain of signal transducing histidine kinase"/>
    <property type="match status" value="1"/>
</dbReference>
<dbReference type="EMBL" id="CP045121">
    <property type="protein sequence ID" value="QIN77580.1"/>
    <property type="molecule type" value="Genomic_DNA"/>
</dbReference>
<dbReference type="InterPro" id="IPR036890">
    <property type="entry name" value="HATPase_C_sf"/>
</dbReference>
<dbReference type="CDD" id="cd00075">
    <property type="entry name" value="HATPase"/>
    <property type="match status" value="1"/>
</dbReference>
<dbReference type="FunFam" id="3.30.565.10:FF:000023">
    <property type="entry name" value="PAS domain-containing sensor histidine kinase"/>
    <property type="match status" value="1"/>
</dbReference>
<dbReference type="GO" id="GO:0005524">
    <property type="term" value="F:ATP binding"/>
    <property type="evidence" value="ECO:0007669"/>
    <property type="project" value="UniProtKB-KW"/>
</dbReference>
<evidence type="ECO:0000256" key="10">
    <source>
        <dbReference type="ARBA" id="ARBA00022840"/>
    </source>
</evidence>
<feature type="domain" description="Histidine kinase" evidence="15">
    <location>
        <begin position="55"/>
        <end position="274"/>
    </location>
</feature>
<dbReference type="KEGG" id="rmar:GBA65_02590"/>
<dbReference type="SMART" id="SM00388">
    <property type="entry name" value="HisKA"/>
    <property type="match status" value="1"/>
</dbReference>
<evidence type="ECO:0000256" key="9">
    <source>
        <dbReference type="ARBA" id="ARBA00022777"/>
    </source>
</evidence>
<evidence type="ECO:0000256" key="14">
    <source>
        <dbReference type="SAM" id="MobiDB-lite"/>
    </source>
</evidence>
<keyword evidence="6" id="KW-0597">Phosphoprotein</keyword>
<dbReference type="CDD" id="cd00082">
    <property type="entry name" value="HisKA"/>
    <property type="match status" value="1"/>
</dbReference>